<evidence type="ECO:0000259" key="2">
    <source>
        <dbReference type="Pfam" id="PF00156"/>
    </source>
</evidence>
<reference evidence="3" key="1">
    <citation type="submission" date="2014-05" db="EMBL/GenBank/DDBJ databases">
        <title>Key roles for freshwater Actinobacteria revealed by deep metagenomic sequencing.</title>
        <authorList>
            <person name="Ghai R."/>
            <person name="Mizuno C.M."/>
            <person name="Picazo A."/>
            <person name="Camacho A."/>
            <person name="Rodriguez-Valera F."/>
        </authorList>
    </citation>
    <scope>NUCLEOTIDE SEQUENCE</scope>
</reference>
<name>A0A094Q8L4_9ZZZZ</name>
<dbReference type="PANTHER" id="PTHR47505">
    <property type="entry name" value="DNA UTILIZATION PROTEIN YHGH"/>
    <property type="match status" value="1"/>
</dbReference>
<dbReference type="Gene3D" id="3.40.50.2020">
    <property type="match status" value="1"/>
</dbReference>
<dbReference type="CDD" id="cd06223">
    <property type="entry name" value="PRTases_typeI"/>
    <property type="match status" value="1"/>
</dbReference>
<dbReference type="PANTHER" id="PTHR47505:SF1">
    <property type="entry name" value="DNA UTILIZATION PROTEIN YHGH"/>
    <property type="match status" value="1"/>
</dbReference>
<sequence length="215" mass="23927">MFNSHSLTEILFPLRCFGCRALGPNICSTCSILWNPRLYRSTFESLQVYSAVLYSPIAKRIILSAKENGIKAADDLIIDALSHSLHLLLRDFEMGILVPTPSRKSSNRKRGRDFLSEITHALARNESLECADLLIHTRRVKDQSELNAHQRSVNIFQALTIDRNKLPALGVGNDVILVDDLITTGATLLEARRALEVRGIRVIAAITACLSPPLR</sequence>
<feature type="domain" description="Phosphoribosyltransferase" evidence="2">
    <location>
        <begin position="137"/>
        <end position="209"/>
    </location>
</feature>
<dbReference type="SUPFAM" id="SSF53271">
    <property type="entry name" value="PRTase-like"/>
    <property type="match status" value="1"/>
</dbReference>
<dbReference type="AlphaFoldDB" id="A0A094Q8L4"/>
<gene>
    <name evidence="3" type="ORF">GM50_4530</name>
</gene>
<dbReference type="EMBL" id="JNSK01000009">
    <property type="protein sequence ID" value="KGA19747.1"/>
    <property type="molecule type" value="Genomic_DNA"/>
</dbReference>
<accession>A0A094Q8L4</accession>
<dbReference type="InterPro" id="IPR051910">
    <property type="entry name" value="ComF/GntX_DNA_util-trans"/>
</dbReference>
<comment type="similarity">
    <text evidence="1">Belongs to the ComF/GntX family.</text>
</comment>
<comment type="caution">
    <text evidence="3">The sequence shown here is derived from an EMBL/GenBank/DDBJ whole genome shotgun (WGS) entry which is preliminary data.</text>
</comment>
<protein>
    <recommendedName>
        <fullName evidence="2">Phosphoribosyltransferase domain-containing protein</fullName>
    </recommendedName>
</protein>
<dbReference type="InterPro" id="IPR029057">
    <property type="entry name" value="PRTase-like"/>
</dbReference>
<proteinExistence type="inferred from homology"/>
<evidence type="ECO:0000256" key="1">
    <source>
        <dbReference type="ARBA" id="ARBA00008007"/>
    </source>
</evidence>
<dbReference type="InterPro" id="IPR000836">
    <property type="entry name" value="PRTase_dom"/>
</dbReference>
<evidence type="ECO:0000313" key="3">
    <source>
        <dbReference type="EMBL" id="KGA19747.1"/>
    </source>
</evidence>
<organism evidence="3">
    <name type="scientific">freshwater metagenome</name>
    <dbReference type="NCBI Taxonomy" id="449393"/>
    <lineage>
        <taxon>unclassified sequences</taxon>
        <taxon>metagenomes</taxon>
        <taxon>ecological metagenomes</taxon>
    </lineage>
</organism>
<dbReference type="Pfam" id="PF00156">
    <property type="entry name" value="Pribosyltran"/>
    <property type="match status" value="1"/>
</dbReference>